<dbReference type="EMBL" id="JAPDDR010000004">
    <property type="protein sequence ID" value="MCW1913623.1"/>
    <property type="molecule type" value="Genomic_DNA"/>
</dbReference>
<dbReference type="RefSeq" id="WP_264513126.1">
    <property type="nucleotide sequence ID" value="NZ_JAPDDR010000004.1"/>
</dbReference>
<sequence length="284" mass="29862">MKNPYSFGRSAALALSLFAFSAPVLHAQAEGSRLVLLNGRSLPLANVSFEGGKFVVKTASDSFAPGNSFPLAAASHVSGEKPAAINRGTALILLEEPAKALEQLEPVVTSHRVTSQVPGNYWLEAARSAVIAYYLYNEPGKAEALGKEIADATTDPGVEPVVKLGQALSLPLTVKFDDRLKALTGLISDNNPEEINAFASYFAAKLLKKVDRNDEALEHYLSVGCLYPAGGLILTSAAEMNAADLVKLKPDRREEALSLLTSAARGSKGTALGAAATKALDGLK</sequence>
<gene>
    <name evidence="2" type="ORF">OJ996_08555</name>
</gene>
<dbReference type="Proteomes" id="UP001165653">
    <property type="component" value="Unassembled WGS sequence"/>
</dbReference>
<proteinExistence type="predicted"/>
<evidence type="ECO:0000313" key="2">
    <source>
        <dbReference type="EMBL" id="MCW1913623.1"/>
    </source>
</evidence>
<feature type="signal peptide" evidence="1">
    <location>
        <begin position="1"/>
        <end position="27"/>
    </location>
</feature>
<evidence type="ECO:0000256" key="1">
    <source>
        <dbReference type="SAM" id="SignalP"/>
    </source>
</evidence>
<keyword evidence="1" id="KW-0732">Signal</keyword>
<comment type="caution">
    <text evidence="2">The sequence shown here is derived from an EMBL/GenBank/DDBJ whole genome shotgun (WGS) entry which is preliminary data.</text>
</comment>
<reference evidence="2" key="1">
    <citation type="submission" date="2022-10" db="EMBL/GenBank/DDBJ databases">
        <title>Luteolibacter sp. GHJ8, whole genome shotgun sequencing project.</title>
        <authorList>
            <person name="Zhao G."/>
            <person name="Shen L."/>
        </authorList>
    </citation>
    <scope>NUCLEOTIDE SEQUENCE</scope>
    <source>
        <strain evidence="2">GHJ8</strain>
    </source>
</reference>
<feature type="chain" id="PRO_5045878704" evidence="1">
    <location>
        <begin position="28"/>
        <end position="284"/>
    </location>
</feature>
<accession>A0ABT3G1C3</accession>
<evidence type="ECO:0000313" key="3">
    <source>
        <dbReference type="Proteomes" id="UP001165653"/>
    </source>
</evidence>
<name>A0ABT3G1C3_9BACT</name>
<keyword evidence="3" id="KW-1185">Reference proteome</keyword>
<protein>
    <submittedName>
        <fullName evidence="2">Uncharacterized protein</fullName>
    </submittedName>
</protein>
<organism evidence="2 3">
    <name type="scientific">Luteolibacter rhizosphaerae</name>
    <dbReference type="NCBI Taxonomy" id="2989719"/>
    <lineage>
        <taxon>Bacteria</taxon>
        <taxon>Pseudomonadati</taxon>
        <taxon>Verrucomicrobiota</taxon>
        <taxon>Verrucomicrobiia</taxon>
        <taxon>Verrucomicrobiales</taxon>
        <taxon>Verrucomicrobiaceae</taxon>
        <taxon>Luteolibacter</taxon>
    </lineage>
</organism>